<proteinExistence type="predicted"/>
<protein>
    <submittedName>
        <fullName evidence="2">Uncharacterized protein</fullName>
    </submittedName>
</protein>
<dbReference type="Pfam" id="PF19594">
    <property type="entry name" value="DUF6099"/>
    <property type="match status" value="1"/>
</dbReference>
<gene>
    <name evidence="2" type="ORF">Kpho01_12420</name>
</gene>
<sequence length="344" mass="34738">MEALRLIKTVRHALAEARTTGDILHEAWQSGLLTEAVGARIADHDEEALATLGQLLCEAGAHTASCLRQPPEPGLDDLPGGPVGVYPEWTGPTLVERFGALGELEPVLAELTLLLEDANESLVVLACGADTESLYWSCIDGLDAGSECRDLVARILREQRRSTGARAPDGGSDGGPDGCGPEGDGPEEGATGEAGGVEEAVGPGAPGAARREEPRLVIPLGPPVPAVRGAQARGGPSAEASVGASGPPRTVEERRSEPSPARSVLIEVSSSCICSNSDFGVAGAPPAAVSAVSAVSAVAPAVGGSVQGSDMRGPLQLGGAVWSAGVGAAGPTSPRRARSPRTTR</sequence>
<dbReference type="RefSeq" id="WP_033256816.1">
    <property type="nucleotide sequence ID" value="NZ_BSRX01000005.1"/>
</dbReference>
<dbReference type="EMBL" id="BSRX01000005">
    <property type="protein sequence ID" value="GLW53231.1"/>
    <property type="molecule type" value="Genomic_DNA"/>
</dbReference>
<feature type="compositionally biased region" description="Low complexity" evidence="1">
    <location>
        <begin position="197"/>
        <end position="208"/>
    </location>
</feature>
<reference evidence="2" key="1">
    <citation type="submission" date="2023-02" db="EMBL/GenBank/DDBJ databases">
        <title>Kitasatospora phosalacinea NBRC 14362.</title>
        <authorList>
            <person name="Ichikawa N."/>
            <person name="Sato H."/>
            <person name="Tonouchi N."/>
        </authorList>
    </citation>
    <scope>NUCLEOTIDE SEQUENCE</scope>
    <source>
        <strain evidence="2">NBRC 14362</strain>
    </source>
</reference>
<evidence type="ECO:0000313" key="3">
    <source>
        <dbReference type="Proteomes" id="UP001165143"/>
    </source>
</evidence>
<dbReference type="Proteomes" id="UP001165143">
    <property type="component" value="Unassembled WGS sequence"/>
</dbReference>
<dbReference type="InterPro" id="IPR046081">
    <property type="entry name" value="DUF6099"/>
</dbReference>
<dbReference type="OrthoDB" id="3874063at2"/>
<feature type="compositionally biased region" description="Gly residues" evidence="1">
    <location>
        <begin position="171"/>
        <end position="183"/>
    </location>
</feature>
<feature type="compositionally biased region" description="Basic residues" evidence="1">
    <location>
        <begin position="335"/>
        <end position="344"/>
    </location>
</feature>
<evidence type="ECO:0000313" key="2">
    <source>
        <dbReference type="EMBL" id="GLW53231.1"/>
    </source>
</evidence>
<name>A0A9W6UKA7_9ACTN</name>
<evidence type="ECO:0000256" key="1">
    <source>
        <dbReference type="SAM" id="MobiDB-lite"/>
    </source>
</evidence>
<feature type="region of interest" description="Disordered" evidence="1">
    <location>
        <begin position="323"/>
        <end position="344"/>
    </location>
</feature>
<feature type="compositionally biased region" description="Low complexity" evidence="1">
    <location>
        <begin position="323"/>
        <end position="334"/>
    </location>
</feature>
<organism evidence="2 3">
    <name type="scientific">Kitasatospora phosalacinea</name>
    <dbReference type="NCBI Taxonomy" id="2065"/>
    <lineage>
        <taxon>Bacteria</taxon>
        <taxon>Bacillati</taxon>
        <taxon>Actinomycetota</taxon>
        <taxon>Actinomycetes</taxon>
        <taxon>Kitasatosporales</taxon>
        <taxon>Streptomycetaceae</taxon>
        <taxon>Kitasatospora</taxon>
    </lineage>
</organism>
<dbReference type="AlphaFoldDB" id="A0A9W6UKA7"/>
<feature type="region of interest" description="Disordered" evidence="1">
    <location>
        <begin position="160"/>
        <end position="262"/>
    </location>
</feature>
<accession>A0A9W6UKA7</accession>
<comment type="caution">
    <text evidence="2">The sequence shown here is derived from an EMBL/GenBank/DDBJ whole genome shotgun (WGS) entry which is preliminary data.</text>
</comment>